<name>A0A395V846_9FIRM</name>
<dbReference type="InterPro" id="IPR036514">
    <property type="entry name" value="SGNH_hydro_sf"/>
</dbReference>
<accession>A0A395V846</accession>
<dbReference type="AlphaFoldDB" id="A0A395V846"/>
<dbReference type="Proteomes" id="UP000266172">
    <property type="component" value="Unassembled WGS sequence"/>
</dbReference>
<dbReference type="SUPFAM" id="SSF52266">
    <property type="entry name" value="SGNH hydrolase"/>
    <property type="match status" value="1"/>
</dbReference>
<dbReference type="OMA" id="VQINERW"/>
<protein>
    <recommendedName>
        <fullName evidence="3">SGNH/GDSL hydrolase family protein</fullName>
    </recommendedName>
</protein>
<proteinExistence type="predicted"/>
<reference evidence="1 2" key="1">
    <citation type="submission" date="2018-08" db="EMBL/GenBank/DDBJ databases">
        <title>A genome reference for cultivated species of the human gut microbiota.</title>
        <authorList>
            <person name="Zou Y."/>
            <person name="Xue W."/>
            <person name="Luo G."/>
        </authorList>
    </citation>
    <scope>NUCLEOTIDE SEQUENCE [LARGE SCALE GENOMIC DNA]</scope>
    <source>
        <strain evidence="1 2">AF22-12AC</strain>
    </source>
</reference>
<dbReference type="Gene3D" id="3.40.50.1110">
    <property type="entry name" value="SGNH hydrolase"/>
    <property type="match status" value="1"/>
</dbReference>
<dbReference type="EMBL" id="QRVL01000008">
    <property type="protein sequence ID" value="RGS39659.1"/>
    <property type="molecule type" value="Genomic_DNA"/>
</dbReference>
<evidence type="ECO:0000313" key="1">
    <source>
        <dbReference type="EMBL" id="RGS39659.1"/>
    </source>
</evidence>
<sequence length="492" mass="57267">MKEMIKRTAACLLFAGLAAGMLYGAYRLLHFKSTDGCYPAEMFYQQEENTVDVLCLGSSHTYTNINPAILWDEYGMAAYDLAGSNQTLWNTYYYMKEALKYQTPQLVVVDVYRVMEEDEYQGTERMTMNMFGLRHSDDYVENLQVSLAPEEEQLDYLLRYPVYHARYQELKEDDFLPYHGDANGRNYKGFNINSISTTVFEGLPDVTWVTETGKMEKKNEKYLKEIIDLAKEQDIPLLLVAAPYMEVGEEDEMLYNQVAEIAAEHQVDFVDFNRQFEQIGLDPQKDFAESSHLNYYGSEKYTSYLGNYIAKHFKVSDRRGDKRYDSWEANSRYYEKHAQNVDLKKTTDANAYFKKLFANTDRYTICVMTKGDYRSQKWPLIKSMLKKYGMDPDTDTVWVWKDGELQMTVPADTTEDKVYYQDLGRKSVTVLTEERYSAMLDDTYLYREVSIEGINCDAAENGINIMVYDNELQEMVDNAGMNASDGYAFMRY</sequence>
<dbReference type="RefSeq" id="WP_014080532.1">
    <property type="nucleotide sequence ID" value="NZ_CAUGCI010000007.1"/>
</dbReference>
<evidence type="ECO:0000313" key="2">
    <source>
        <dbReference type="Proteomes" id="UP000266172"/>
    </source>
</evidence>
<gene>
    <name evidence="1" type="ORF">DWX93_10560</name>
</gene>
<evidence type="ECO:0008006" key="3">
    <source>
        <dbReference type="Google" id="ProtNLM"/>
    </source>
</evidence>
<comment type="caution">
    <text evidence="1">The sequence shown here is derived from an EMBL/GenBank/DDBJ whole genome shotgun (WGS) entry which is preliminary data.</text>
</comment>
<organism evidence="1 2">
    <name type="scientific">Roseburia hominis</name>
    <dbReference type="NCBI Taxonomy" id="301301"/>
    <lineage>
        <taxon>Bacteria</taxon>
        <taxon>Bacillati</taxon>
        <taxon>Bacillota</taxon>
        <taxon>Clostridia</taxon>
        <taxon>Lachnospirales</taxon>
        <taxon>Lachnospiraceae</taxon>
        <taxon>Roseburia</taxon>
    </lineage>
</organism>
<dbReference type="GeneID" id="93724157"/>